<organism evidence="1 2">
    <name type="scientific">Actinomadura verrucosospora</name>
    <dbReference type="NCBI Taxonomy" id="46165"/>
    <lineage>
        <taxon>Bacteria</taxon>
        <taxon>Bacillati</taxon>
        <taxon>Actinomycetota</taxon>
        <taxon>Actinomycetes</taxon>
        <taxon>Streptosporangiales</taxon>
        <taxon>Thermomonosporaceae</taxon>
        <taxon>Actinomadura</taxon>
    </lineage>
</organism>
<dbReference type="AlphaFoldDB" id="A0A7D3ZUX4"/>
<evidence type="ECO:0000313" key="2">
    <source>
        <dbReference type="Proteomes" id="UP000501240"/>
    </source>
</evidence>
<dbReference type="RefSeq" id="WP_173092849.1">
    <property type="nucleotide sequence ID" value="NZ_CP053892.1"/>
</dbReference>
<sequence length="590" mass="65181">MDKIIDFGLFAGRLAGAADRGRWVLLREVQRELGYEEPGGEPLITRQGEAPGFEPGDDVPAALVEWWDWHANSFTYRPRLYWTHPHWPPVAPEAFEQPSDDEIRVIMSEYQYVHQWGYFVSEAEQWPDPPVWVNTSDGWVEQSDSISEFFLQLAVERLPAHFWWTMRVEREHVDDAMVDRLRANYQEMGLPPWQEMATDALSYGGPDVIIRHGRGPGADYALVVHARTRDGLLQALGTLGVEWTDKDLQSPGETPTPVEDLPAFAPAADPRWEVGSTSAALAIPTIPQVSGPETLANRTASAADRDATVVVAGDAAGDVHFWTVDGSRSGSRHLHHAPVTAVTAHRSGTGVLLWSGDADGVLRYWTGGDLVARVPFARRRTPVTALASAVLETGPAVAVAWREGLVTIWDVHTEARADLRLGTGIETLALRADATLHVTTEHGTTELRLDVNALWPDRDFFRRVHEVEWDDLRTNHGPGYEVPDLLTTLATDDEDAAQKAVKRLYELLVSKHAENTAAAAAVPFLAERMLVPTNRAHNTLLLLIADIANGPGAERDAVIAALPSLRHFADEEHPGNIRWAANELITICES</sequence>
<dbReference type="InterPro" id="IPR011047">
    <property type="entry name" value="Quinoprotein_ADH-like_sf"/>
</dbReference>
<protein>
    <submittedName>
        <fullName evidence="1">WD-40 repeat-containing protein</fullName>
    </submittedName>
</protein>
<dbReference type="Proteomes" id="UP000501240">
    <property type="component" value="Chromosome"/>
</dbReference>
<dbReference type="EMBL" id="CP053892">
    <property type="protein sequence ID" value="QKG19124.1"/>
    <property type="molecule type" value="Genomic_DNA"/>
</dbReference>
<accession>A0A7D3ZUX4</accession>
<proteinExistence type="predicted"/>
<reference evidence="1 2" key="1">
    <citation type="submission" date="2020-05" db="EMBL/GenBank/DDBJ databases">
        <title>Actinomadura verrucosospora NRRL-B18236 (PFL_A860) Genome sequencing and assembly.</title>
        <authorList>
            <person name="Samborskyy M."/>
        </authorList>
    </citation>
    <scope>NUCLEOTIDE SEQUENCE [LARGE SCALE GENOMIC DNA]</scope>
    <source>
        <strain evidence="1 2">NRRL:B18236</strain>
    </source>
</reference>
<gene>
    <name evidence="1" type="ORF">ACTIVE_0760</name>
</gene>
<dbReference type="Gene3D" id="2.130.10.10">
    <property type="entry name" value="YVTN repeat-like/Quinoprotein amine dehydrogenase"/>
    <property type="match status" value="1"/>
</dbReference>
<evidence type="ECO:0000313" key="1">
    <source>
        <dbReference type="EMBL" id="QKG19124.1"/>
    </source>
</evidence>
<dbReference type="SUPFAM" id="SSF50998">
    <property type="entry name" value="Quinoprotein alcohol dehydrogenase-like"/>
    <property type="match status" value="1"/>
</dbReference>
<name>A0A7D3ZUX4_ACTVE</name>
<dbReference type="InterPro" id="IPR015943">
    <property type="entry name" value="WD40/YVTN_repeat-like_dom_sf"/>
</dbReference>
<keyword evidence="2" id="KW-1185">Reference proteome</keyword>